<evidence type="ECO:0000256" key="6">
    <source>
        <dbReference type="ARBA" id="ARBA00023136"/>
    </source>
</evidence>
<dbReference type="PANTHER" id="PTHR43744">
    <property type="entry name" value="ABC TRANSPORTER PERMEASE PROTEIN MG189-RELATED-RELATED"/>
    <property type="match status" value="1"/>
</dbReference>
<dbReference type="STRING" id="414778.BCM40_00925"/>
<dbReference type="RefSeq" id="WP_065525117.1">
    <property type="nucleotide sequence ID" value="NZ_CP016543.2"/>
</dbReference>
<feature type="transmembrane region" description="Helical" evidence="7">
    <location>
        <begin position="188"/>
        <end position="210"/>
    </location>
</feature>
<comment type="subcellular location">
    <subcellularLocation>
        <location evidence="1 7">Cell membrane</location>
        <topology evidence="1 7">Multi-pass membrane protein</topology>
    </subcellularLocation>
</comment>
<reference evidence="9" key="1">
    <citation type="submission" date="2016-10" db="EMBL/GenBank/DDBJ databases">
        <authorList>
            <person name="See-Too W.S."/>
        </authorList>
    </citation>
    <scope>NUCLEOTIDE SEQUENCE</scope>
    <source>
        <strain evidence="9">DSM 22276</strain>
    </source>
</reference>
<feature type="transmembrane region" description="Helical" evidence="7">
    <location>
        <begin position="115"/>
        <end position="137"/>
    </location>
</feature>
<dbReference type="EMBL" id="CP016543">
    <property type="protein sequence ID" value="ANU21984.1"/>
    <property type="molecule type" value="Genomic_DNA"/>
</dbReference>
<dbReference type="Gene3D" id="1.10.3720.10">
    <property type="entry name" value="MetI-like"/>
    <property type="match status" value="1"/>
</dbReference>
<keyword evidence="4 7" id="KW-0812">Transmembrane</keyword>
<dbReference type="AlphaFoldDB" id="A0A1C7EDD5"/>
<dbReference type="CDD" id="cd06261">
    <property type="entry name" value="TM_PBP2"/>
    <property type="match status" value="1"/>
</dbReference>
<evidence type="ECO:0000313" key="9">
    <source>
        <dbReference type="EMBL" id="ANU21984.1"/>
    </source>
</evidence>
<evidence type="ECO:0000256" key="4">
    <source>
        <dbReference type="ARBA" id="ARBA00022692"/>
    </source>
</evidence>
<evidence type="ECO:0000259" key="8">
    <source>
        <dbReference type="PROSITE" id="PS50928"/>
    </source>
</evidence>
<feature type="transmembrane region" description="Helical" evidence="7">
    <location>
        <begin position="84"/>
        <end position="103"/>
    </location>
</feature>
<feature type="transmembrane region" description="Helical" evidence="7">
    <location>
        <begin position="264"/>
        <end position="284"/>
    </location>
</feature>
<comment type="similarity">
    <text evidence="7">Belongs to the binding-protein-dependent transport system permease family.</text>
</comment>
<feature type="transmembrane region" description="Helical" evidence="7">
    <location>
        <begin position="20"/>
        <end position="41"/>
    </location>
</feature>
<dbReference type="InterPro" id="IPR000515">
    <property type="entry name" value="MetI-like"/>
</dbReference>
<proteinExistence type="inferred from homology"/>
<keyword evidence="10" id="KW-1185">Reference proteome</keyword>
<sequence>MKSKIDLVNNSKADRMLLLINKIILILMVLIITVPLLYVLFGSFLHPNVLLTKGMSFNPDDWTLDSYRRIFEDGTIVRGFLNSILYAGGFSIVSVLFSVLAGYALSVDNLVGKKYFMLFFIVTMFFNGGMIPTYLLIKELGMINTPWAIILPGAVSVWNIILSRTYFKGLPNELKEAARIDGASDFKIFLTIILPLSKPIIFVLALYAFIGQWNSYFNAMIYLEDQSLYPLQLVLREILIQNEVQPGMIADQLARAEIQKIAEMIKYSSIVVSSLPLLIMYPFFQKYFEKGVMVGSLK</sequence>
<dbReference type="Pfam" id="PF00528">
    <property type="entry name" value="BPD_transp_1"/>
    <property type="match status" value="1"/>
</dbReference>
<evidence type="ECO:0000256" key="2">
    <source>
        <dbReference type="ARBA" id="ARBA00022448"/>
    </source>
</evidence>
<keyword evidence="3" id="KW-1003">Cell membrane</keyword>
<keyword evidence="6 7" id="KW-0472">Membrane</keyword>
<feature type="domain" description="ABC transmembrane type-1" evidence="8">
    <location>
        <begin position="80"/>
        <end position="283"/>
    </location>
</feature>
<evidence type="ECO:0000256" key="5">
    <source>
        <dbReference type="ARBA" id="ARBA00022989"/>
    </source>
</evidence>
<evidence type="ECO:0000313" key="10">
    <source>
        <dbReference type="Proteomes" id="UP000092495"/>
    </source>
</evidence>
<dbReference type="GO" id="GO:0055085">
    <property type="term" value="P:transmembrane transport"/>
    <property type="evidence" value="ECO:0007669"/>
    <property type="project" value="InterPro"/>
</dbReference>
<dbReference type="SUPFAM" id="SSF161098">
    <property type="entry name" value="MetI-like"/>
    <property type="match status" value="1"/>
</dbReference>
<evidence type="ECO:0000256" key="3">
    <source>
        <dbReference type="ARBA" id="ARBA00022475"/>
    </source>
</evidence>
<dbReference type="PANTHER" id="PTHR43744:SF9">
    <property type="entry name" value="POLYGALACTURONAN_RHAMNOGALACTURONAN TRANSPORT SYSTEM PERMEASE PROTEIN YTCP"/>
    <property type="match status" value="1"/>
</dbReference>
<dbReference type="GO" id="GO:0005886">
    <property type="term" value="C:plasma membrane"/>
    <property type="evidence" value="ECO:0007669"/>
    <property type="project" value="UniProtKB-SubCell"/>
</dbReference>
<feature type="transmembrane region" description="Helical" evidence="7">
    <location>
        <begin position="149"/>
        <end position="167"/>
    </location>
</feature>
<accession>A0A1C7EDD5</accession>
<dbReference type="Proteomes" id="UP000092495">
    <property type="component" value="Chromosome"/>
</dbReference>
<dbReference type="InterPro" id="IPR035906">
    <property type="entry name" value="MetI-like_sf"/>
</dbReference>
<dbReference type="PROSITE" id="PS50928">
    <property type="entry name" value="ABC_TM1"/>
    <property type="match status" value="1"/>
</dbReference>
<gene>
    <name evidence="9" type="ORF">BCM40_00925</name>
</gene>
<name>A0A1C7EDD5_9BACL</name>
<keyword evidence="5 7" id="KW-1133">Transmembrane helix</keyword>
<keyword evidence="2 7" id="KW-0813">Transport</keyword>
<evidence type="ECO:0000256" key="1">
    <source>
        <dbReference type="ARBA" id="ARBA00004651"/>
    </source>
</evidence>
<organism evidence="9 10">
    <name type="scientific">Planococcus donghaensis</name>
    <dbReference type="NCBI Taxonomy" id="414778"/>
    <lineage>
        <taxon>Bacteria</taxon>
        <taxon>Bacillati</taxon>
        <taxon>Bacillota</taxon>
        <taxon>Bacilli</taxon>
        <taxon>Bacillales</taxon>
        <taxon>Caryophanaceae</taxon>
        <taxon>Planococcus</taxon>
    </lineage>
</organism>
<protein>
    <submittedName>
        <fullName evidence="9">Sugar ABC transporter permease</fullName>
    </submittedName>
</protein>
<dbReference type="KEGG" id="pdg:BCM40_00925"/>
<dbReference type="OrthoDB" id="9784933at2"/>
<evidence type="ECO:0000256" key="7">
    <source>
        <dbReference type="RuleBase" id="RU363032"/>
    </source>
</evidence>